<reference evidence="1 2" key="1">
    <citation type="journal article" date="2023" name="Nucleic Acids Res.">
        <title>The hologenome of Daphnia magna reveals possible DNA methylation and microbiome-mediated evolution of the host genome.</title>
        <authorList>
            <person name="Chaturvedi A."/>
            <person name="Li X."/>
            <person name="Dhandapani V."/>
            <person name="Marshall H."/>
            <person name="Kissane S."/>
            <person name="Cuenca-Cambronero M."/>
            <person name="Asole G."/>
            <person name="Calvet F."/>
            <person name="Ruiz-Romero M."/>
            <person name="Marangio P."/>
            <person name="Guigo R."/>
            <person name="Rago D."/>
            <person name="Mirbahai L."/>
            <person name="Eastwood N."/>
            <person name="Colbourne J.K."/>
            <person name="Zhou J."/>
            <person name="Mallon E."/>
            <person name="Orsini L."/>
        </authorList>
    </citation>
    <scope>NUCLEOTIDE SEQUENCE [LARGE SCALE GENOMIC DNA]</scope>
    <source>
        <strain evidence="1">LRV0_1</strain>
    </source>
</reference>
<evidence type="ECO:0000313" key="1">
    <source>
        <dbReference type="EMBL" id="KAK4025829.1"/>
    </source>
</evidence>
<dbReference type="EMBL" id="JAOYFB010000038">
    <property type="protein sequence ID" value="KAK4025829.1"/>
    <property type="molecule type" value="Genomic_DNA"/>
</dbReference>
<proteinExistence type="predicted"/>
<protein>
    <submittedName>
        <fullName evidence="1">Uncharacterized protein</fullName>
    </submittedName>
</protein>
<accession>A0ABR0AL28</accession>
<comment type="caution">
    <text evidence="1">The sequence shown here is derived from an EMBL/GenBank/DDBJ whole genome shotgun (WGS) entry which is preliminary data.</text>
</comment>
<name>A0ABR0AL28_9CRUS</name>
<gene>
    <name evidence="1" type="ORF">OUZ56_014875</name>
</gene>
<sequence>MAMTCESVLRFLGWFATKPEKFASGPTAATCRLGSWRPTGEVPLHLGRAMMMMHTSWSLASDTPLKMPTRIDGL</sequence>
<keyword evidence="2" id="KW-1185">Reference proteome</keyword>
<evidence type="ECO:0000313" key="2">
    <source>
        <dbReference type="Proteomes" id="UP001234178"/>
    </source>
</evidence>
<organism evidence="1 2">
    <name type="scientific">Daphnia magna</name>
    <dbReference type="NCBI Taxonomy" id="35525"/>
    <lineage>
        <taxon>Eukaryota</taxon>
        <taxon>Metazoa</taxon>
        <taxon>Ecdysozoa</taxon>
        <taxon>Arthropoda</taxon>
        <taxon>Crustacea</taxon>
        <taxon>Branchiopoda</taxon>
        <taxon>Diplostraca</taxon>
        <taxon>Cladocera</taxon>
        <taxon>Anomopoda</taxon>
        <taxon>Daphniidae</taxon>
        <taxon>Daphnia</taxon>
    </lineage>
</organism>
<dbReference type="Proteomes" id="UP001234178">
    <property type="component" value="Unassembled WGS sequence"/>
</dbReference>